<comment type="caution">
    <text evidence="1">The sequence shown here is derived from an EMBL/GenBank/DDBJ whole genome shotgun (WGS) entry which is preliminary data.</text>
</comment>
<dbReference type="EMBL" id="JAHUZN010000010">
    <property type="protein sequence ID" value="KAG8480097.1"/>
    <property type="molecule type" value="Genomic_DNA"/>
</dbReference>
<evidence type="ECO:0000313" key="2">
    <source>
        <dbReference type="Proteomes" id="UP000701853"/>
    </source>
</evidence>
<accession>A0A8J6CM66</accession>
<dbReference type="AlphaFoldDB" id="A0A8J6CM66"/>
<gene>
    <name evidence="1" type="ORF">CXB51_025382</name>
</gene>
<sequence length="69" mass="7996">MGWATCCPLLIEVDSNVRRSYLSFGKEKYMWNEMAFAPTIARLRGFCRVDFISFGRVYCMLQVFKTGIA</sequence>
<organism evidence="1 2">
    <name type="scientific">Gossypium anomalum</name>
    <dbReference type="NCBI Taxonomy" id="47600"/>
    <lineage>
        <taxon>Eukaryota</taxon>
        <taxon>Viridiplantae</taxon>
        <taxon>Streptophyta</taxon>
        <taxon>Embryophyta</taxon>
        <taxon>Tracheophyta</taxon>
        <taxon>Spermatophyta</taxon>
        <taxon>Magnoliopsida</taxon>
        <taxon>eudicotyledons</taxon>
        <taxon>Gunneridae</taxon>
        <taxon>Pentapetalae</taxon>
        <taxon>rosids</taxon>
        <taxon>malvids</taxon>
        <taxon>Malvales</taxon>
        <taxon>Malvaceae</taxon>
        <taxon>Malvoideae</taxon>
        <taxon>Gossypium</taxon>
    </lineage>
</organism>
<evidence type="ECO:0000313" key="1">
    <source>
        <dbReference type="EMBL" id="KAG8480097.1"/>
    </source>
</evidence>
<dbReference type="Proteomes" id="UP000701853">
    <property type="component" value="Chromosome 10"/>
</dbReference>
<reference evidence="1 2" key="1">
    <citation type="journal article" date="2021" name="bioRxiv">
        <title>The Gossypium anomalum genome as a resource for cotton improvement and evolutionary analysis of hybrid incompatibility.</title>
        <authorList>
            <person name="Grover C.E."/>
            <person name="Yuan D."/>
            <person name="Arick M.A."/>
            <person name="Miller E.R."/>
            <person name="Hu G."/>
            <person name="Peterson D.G."/>
            <person name="Wendel J.F."/>
            <person name="Udall J.A."/>
        </authorList>
    </citation>
    <scope>NUCLEOTIDE SEQUENCE [LARGE SCALE GENOMIC DNA]</scope>
    <source>
        <strain evidence="1">JFW-Udall</strain>
        <tissue evidence="1">Leaf</tissue>
    </source>
</reference>
<keyword evidence="2" id="KW-1185">Reference proteome</keyword>
<proteinExistence type="predicted"/>
<protein>
    <submittedName>
        <fullName evidence="1">Uncharacterized protein</fullName>
    </submittedName>
</protein>
<name>A0A8J6CM66_9ROSI</name>